<dbReference type="GO" id="GO:0005524">
    <property type="term" value="F:ATP binding"/>
    <property type="evidence" value="ECO:0007669"/>
    <property type="project" value="InterPro"/>
</dbReference>
<feature type="region of interest" description="Disordered" evidence="1">
    <location>
        <begin position="30"/>
        <end position="77"/>
    </location>
</feature>
<dbReference type="Gene3D" id="1.10.8.60">
    <property type="match status" value="1"/>
</dbReference>
<feature type="domain" description="ATPase AAA-type core" evidence="2">
    <location>
        <begin position="587"/>
        <end position="623"/>
    </location>
</feature>
<evidence type="ECO:0000256" key="1">
    <source>
        <dbReference type="SAM" id="MobiDB-lite"/>
    </source>
</evidence>
<dbReference type="KEGG" id="char:105892285"/>
<dbReference type="GO" id="GO:0061860">
    <property type="term" value="F:DNA clamp unloader activity"/>
    <property type="evidence" value="ECO:0007669"/>
    <property type="project" value="TreeGrafter"/>
</dbReference>
<gene>
    <name evidence="4" type="primary">atad5b</name>
</gene>
<feature type="compositionally biased region" description="Polar residues" evidence="1">
    <location>
        <begin position="650"/>
        <end position="662"/>
    </location>
</feature>
<dbReference type="GeneID" id="105892285"/>
<reference evidence="4" key="1">
    <citation type="submission" date="2025-08" db="UniProtKB">
        <authorList>
            <consortium name="RefSeq"/>
        </authorList>
    </citation>
    <scope>IDENTIFICATION</scope>
</reference>
<dbReference type="InterPro" id="IPR027417">
    <property type="entry name" value="P-loop_NTPase"/>
</dbReference>
<evidence type="ECO:0000259" key="2">
    <source>
        <dbReference type="Pfam" id="PF00004"/>
    </source>
</evidence>
<keyword evidence="3" id="KW-1185">Reference proteome</keyword>
<accession>A0A6P8F666</accession>
<dbReference type="InterPro" id="IPR003959">
    <property type="entry name" value="ATPase_AAA_core"/>
</dbReference>
<feature type="compositionally biased region" description="Basic and acidic residues" evidence="1">
    <location>
        <begin position="1053"/>
        <end position="1077"/>
    </location>
</feature>
<feature type="compositionally biased region" description="Polar residues" evidence="1">
    <location>
        <begin position="672"/>
        <end position="693"/>
    </location>
</feature>
<dbReference type="Pfam" id="PF00004">
    <property type="entry name" value="AAA"/>
    <property type="match status" value="1"/>
</dbReference>
<dbReference type="SUPFAM" id="SSF52540">
    <property type="entry name" value="P-loop containing nucleoside triphosphate hydrolases"/>
    <property type="match status" value="1"/>
</dbReference>
<dbReference type="GO" id="GO:0003677">
    <property type="term" value="F:DNA binding"/>
    <property type="evidence" value="ECO:0007669"/>
    <property type="project" value="TreeGrafter"/>
</dbReference>
<evidence type="ECO:0000313" key="3">
    <source>
        <dbReference type="Proteomes" id="UP000515152"/>
    </source>
</evidence>
<feature type="compositionally biased region" description="Basic residues" evidence="1">
    <location>
        <begin position="439"/>
        <end position="456"/>
    </location>
</feature>
<feature type="compositionally biased region" description="Low complexity" evidence="1">
    <location>
        <begin position="425"/>
        <end position="437"/>
    </location>
</feature>
<dbReference type="OrthoDB" id="9996895at2759"/>
<dbReference type="Gene3D" id="3.40.50.300">
    <property type="entry name" value="P-loop containing nucleotide triphosphate hydrolases"/>
    <property type="match status" value="1"/>
</dbReference>
<evidence type="ECO:0000313" key="4">
    <source>
        <dbReference type="RefSeq" id="XP_031419435.1"/>
    </source>
</evidence>
<feature type="compositionally biased region" description="Polar residues" evidence="1">
    <location>
        <begin position="64"/>
        <end position="77"/>
    </location>
</feature>
<dbReference type="RefSeq" id="XP_031419435.1">
    <property type="nucleotide sequence ID" value="XM_031563575.2"/>
</dbReference>
<protein>
    <submittedName>
        <fullName evidence="4">ATPase family AAA domain-containing protein 5b isoform X1</fullName>
    </submittedName>
</protein>
<dbReference type="CTD" id="321619"/>
<dbReference type="Proteomes" id="UP000515152">
    <property type="component" value="Chromosome 26"/>
</dbReference>
<feature type="region of interest" description="Disordered" evidence="1">
    <location>
        <begin position="373"/>
        <end position="392"/>
    </location>
</feature>
<feature type="region of interest" description="Disordered" evidence="1">
    <location>
        <begin position="905"/>
        <end position="925"/>
    </location>
</feature>
<feature type="compositionally biased region" description="Low complexity" evidence="1">
    <location>
        <begin position="125"/>
        <end position="138"/>
    </location>
</feature>
<feature type="region of interest" description="Disordered" evidence="1">
    <location>
        <begin position="401"/>
        <end position="472"/>
    </location>
</feature>
<dbReference type="PANTHER" id="PTHR23389:SF21">
    <property type="entry name" value="ATPASE FAMILY AAA DOMAIN-CONTAINING PROTEIN 5"/>
    <property type="match status" value="1"/>
</dbReference>
<feature type="compositionally biased region" description="Basic and acidic residues" evidence="1">
    <location>
        <begin position="737"/>
        <end position="746"/>
    </location>
</feature>
<feature type="region of interest" description="Disordered" evidence="1">
    <location>
        <begin position="650"/>
        <end position="764"/>
    </location>
</feature>
<name>A0A6P8F666_CLUHA</name>
<organism evidence="3 4">
    <name type="scientific">Clupea harengus</name>
    <name type="common">Atlantic herring</name>
    <dbReference type="NCBI Taxonomy" id="7950"/>
    <lineage>
        <taxon>Eukaryota</taxon>
        <taxon>Metazoa</taxon>
        <taxon>Chordata</taxon>
        <taxon>Craniata</taxon>
        <taxon>Vertebrata</taxon>
        <taxon>Euteleostomi</taxon>
        <taxon>Actinopterygii</taxon>
        <taxon>Neopterygii</taxon>
        <taxon>Teleostei</taxon>
        <taxon>Clupei</taxon>
        <taxon>Clupeiformes</taxon>
        <taxon>Clupeoidei</taxon>
        <taxon>Clupeidae</taxon>
        <taxon>Clupea</taxon>
    </lineage>
</organism>
<dbReference type="GO" id="GO:0016887">
    <property type="term" value="F:ATP hydrolysis activity"/>
    <property type="evidence" value="ECO:0007669"/>
    <property type="project" value="InterPro"/>
</dbReference>
<feature type="compositionally biased region" description="Polar residues" evidence="1">
    <location>
        <begin position="462"/>
        <end position="472"/>
    </location>
</feature>
<dbReference type="PANTHER" id="PTHR23389">
    <property type="entry name" value="CHROMOSOME TRANSMISSION FIDELITY FACTOR 18"/>
    <property type="match status" value="1"/>
</dbReference>
<feature type="region of interest" description="Disordered" evidence="1">
    <location>
        <begin position="1039"/>
        <end position="1077"/>
    </location>
</feature>
<proteinExistence type="predicted"/>
<dbReference type="GO" id="GO:0005634">
    <property type="term" value="C:nucleus"/>
    <property type="evidence" value="ECO:0007669"/>
    <property type="project" value="TreeGrafter"/>
</dbReference>
<feature type="region of interest" description="Disordered" evidence="1">
    <location>
        <begin position="124"/>
        <end position="160"/>
    </location>
</feature>
<sequence>MASSTEKKTYASPLETGRITDFFTPFRVTTGSEVTPRTSGVKPQKLKRLRKAGGVDKSKKKHNSGSSEVTVNTTSSCSEEIIYRPKPSTEKYVDFVSCDAGPPVTREPSLSTEVKNLRKCHLQNSHSSQVLGSSSSSGESKDRQCTKNIYSKPIPAKRTPESLLPQTLGWRKINRPVEVETTDDGPLSDPCQGKQKQHLSHLFGPGVKSTQNQSYTSCCQGITLLHKEQVDEAHIPRRNHRPKKAEKLDPHAVDSVDPLPALSALQPGGHVLQKSHDNLLWSLPWPTSPLLKNLRGSFPVCSSSGPYHPLCDSITTPSTPQMDRQRRSGWRENLSEDILKHLLEEMKVANPPFPVQRFFTALSRKRLEHEKALANQEGSTCNPRVPDDHCLRGKRKWRLEGLTQGISPKRRRPNQRPEEKAAVEPGSPAGPSPASSGHTPRRLGHLSRLSRTRRRRQQQESASPSVASNVTLNLRENAGNDIENTAKKCHDQGFLNCSSGSEGLWDDVLWTEKYQPQHSTEVVGNPAGVKKLHNWLKEWKLRADKEEWRRRRKEEMRRGKSKESWDSGDFEGEVVFEDCEPELCTALLITGPHGIGKTAAVYACAQELGFKVFEVNASSQRSGHLLLTQLKEATQSHQVGTSSSTTAATLKPTYFTSRSTAGRSAKPVTSPRKANSSRKVMTSSRRLPSTLRKSSLRRGHSASVDLTHFFQRRSKPESTNQSCPNHIQHGAHTVEPTSERSEEKSSPGKQEGDDDDDDDNHSWTRTGKSTLMSLILFEEVDVIFSEDVGFLSAIKTFMSTTKRPVVLTTTDPLFGETFDGHLKELHFKKPSVKVVCSYLQLVCLVEKVRTDPRDMSSLPAAQKGDVRQCLLQLQFWVGSGGGAAAAPPALSHPVLTRGLPCVRRTSAQAQEESAERSKQPTDLPACDADCSGTPREFLDTGAVHELARMFKVHTWTPSENSRCSEVLSESQRRGVDLLYLNMEALLPLPPIVSPDPGDYLKEASNSALHGDIKAKELPEPSAVVKPLVGRLASKPRKRRCLSLKGMQRSKPNSPEKTEERRHHTDQSEGRTVRLSAEKKASSSVSRCLDSLTGFLDDLSFLDCFLQDGHVKRTGHCTPGLRLVRTRAEVKDGMLDEPSEEQQEEEKEQIWGRGASDMRAAVEGMSFRGCCLEMEQSLAKVQELGKEMRADQWKQVLEQLTLPPPPHRDGLLSSQTSLSETTVVERRADIIKTVLASKAFSRLGGIPAVITDYLPCLRTICRSESQQDKAKHRFQHYLKSIHTGLSKGTLQQLSTDFP</sequence>